<dbReference type="EMBL" id="RAXZ01000009">
    <property type="protein sequence ID" value="RKG52738.1"/>
    <property type="molecule type" value="Genomic_DNA"/>
</dbReference>
<evidence type="ECO:0000313" key="8">
    <source>
        <dbReference type="EMBL" id="RKG52738.1"/>
    </source>
</evidence>
<feature type="domain" description="Fe/B12 periplasmic-binding" evidence="7">
    <location>
        <begin position="45"/>
        <end position="318"/>
    </location>
</feature>
<feature type="signal peptide" evidence="6">
    <location>
        <begin position="1"/>
        <end position="24"/>
    </location>
</feature>
<dbReference type="Proteomes" id="UP000281084">
    <property type="component" value="Unassembled WGS sequence"/>
</dbReference>
<dbReference type="InterPro" id="IPR002491">
    <property type="entry name" value="ABC_transptr_periplasmic_BD"/>
</dbReference>
<keyword evidence="3" id="KW-0813">Transport</keyword>
<reference evidence="8 9" key="1">
    <citation type="submission" date="2018-09" db="EMBL/GenBank/DDBJ databases">
        <title>The draft genome of Acinetobacter spp. strains.</title>
        <authorList>
            <person name="Qin J."/>
            <person name="Feng Y."/>
            <person name="Zong Z."/>
        </authorList>
    </citation>
    <scope>NUCLEOTIDE SEQUENCE [LARGE SCALE GENOMIC DNA]</scope>
    <source>
        <strain evidence="8 9">WCHAc060002</strain>
    </source>
</reference>
<dbReference type="GO" id="GO:1901678">
    <property type="term" value="P:iron coordination entity transport"/>
    <property type="evidence" value="ECO:0007669"/>
    <property type="project" value="UniProtKB-ARBA"/>
</dbReference>
<accession>A0A3A8G204</accession>
<evidence type="ECO:0000256" key="4">
    <source>
        <dbReference type="ARBA" id="ARBA00022496"/>
    </source>
</evidence>
<evidence type="ECO:0000259" key="7">
    <source>
        <dbReference type="PROSITE" id="PS50983"/>
    </source>
</evidence>
<name>A0A3A8G204_9GAMM</name>
<evidence type="ECO:0000313" key="9">
    <source>
        <dbReference type="Proteomes" id="UP000281084"/>
    </source>
</evidence>
<dbReference type="Gene3D" id="3.40.50.1980">
    <property type="entry name" value="Nitrogenase molybdenum iron protein domain"/>
    <property type="match status" value="2"/>
</dbReference>
<evidence type="ECO:0000256" key="2">
    <source>
        <dbReference type="ARBA" id="ARBA00008814"/>
    </source>
</evidence>
<keyword evidence="5 6" id="KW-0732">Signal</keyword>
<gene>
    <name evidence="8" type="ORF">D7V64_09175</name>
</gene>
<dbReference type="GO" id="GO:0030288">
    <property type="term" value="C:outer membrane-bounded periplasmic space"/>
    <property type="evidence" value="ECO:0007669"/>
    <property type="project" value="TreeGrafter"/>
</dbReference>
<protein>
    <recommendedName>
        <fullName evidence="7">Fe/B12 periplasmic-binding domain-containing protein</fullName>
    </recommendedName>
</protein>
<sequence length="318" mass="34753">MIKKSLLYAVILALTSPVSSLALAAPFTLKASEQNTIELKNAPQNIAVYDLAILDTLNVLGVDAKIVPETSFSGDLAKYQNNQFIKAGSLFEPDLEKLKVAKPDLIFVGGRSAKAQSQLQQLAPTVSLSAQTEHYVADLEQRTQLLAKAFKREKIANEKLAEVKKLQAELKSLTQNKSALMLFVNKDNYMLHAANDRFGFVYNLTGFKSVLPLSEKSDAPRPEAGSAAALALTEKNAQLLKKAVEAQPDYIILLDRGAVNTQQYTAKDSIKTHPVLSQSDAVKNNRVINVNADSWYLTGAGLDNTIAMLKELKRAIQP</sequence>
<dbReference type="InterPro" id="IPR051313">
    <property type="entry name" value="Bact_iron-sidero_bind"/>
</dbReference>
<dbReference type="PROSITE" id="PS50983">
    <property type="entry name" value="FE_B12_PBP"/>
    <property type="match status" value="1"/>
</dbReference>
<keyword evidence="4" id="KW-0410">Iron transport</keyword>
<comment type="caution">
    <text evidence="8">The sequence shown here is derived from an EMBL/GenBank/DDBJ whole genome shotgun (WGS) entry which is preliminary data.</text>
</comment>
<evidence type="ECO:0000256" key="6">
    <source>
        <dbReference type="SAM" id="SignalP"/>
    </source>
</evidence>
<evidence type="ECO:0000256" key="3">
    <source>
        <dbReference type="ARBA" id="ARBA00022448"/>
    </source>
</evidence>
<feature type="chain" id="PRO_5017193196" description="Fe/B12 periplasmic-binding domain-containing protein" evidence="6">
    <location>
        <begin position="25"/>
        <end position="318"/>
    </location>
</feature>
<dbReference type="SUPFAM" id="SSF53807">
    <property type="entry name" value="Helical backbone' metal receptor"/>
    <property type="match status" value="1"/>
</dbReference>
<dbReference type="PANTHER" id="PTHR30532:SF28">
    <property type="entry name" value="PETROBACTIN-BINDING PROTEIN YCLQ"/>
    <property type="match status" value="1"/>
</dbReference>
<evidence type="ECO:0000256" key="5">
    <source>
        <dbReference type="ARBA" id="ARBA00022729"/>
    </source>
</evidence>
<keyword evidence="4" id="KW-0406">Ion transport</keyword>
<evidence type="ECO:0000256" key="1">
    <source>
        <dbReference type="ARBA" id="ARBA00004196"/>
    </source>
</evidence>
<comment type="subcellular location">
    <subcellularLocation>
        <location evidence="1">Cell envelope</location>
    </subcellularLocation>
</comment>
<organism evidence="8 9">
    <name type="scientific">Acinetobacter cumulans</name>
    <dbReference type="NCBI Taxonomy" id="2136182"/>
    <lineage>
        <taxon>Bacteria</taxon>
        <taxon>Pseudomonadati</taxon>
        <taxon>Pseudomonadota</taxon>
        <taxon>Gammaproteobacteria</taxon>
        <taxon>Moraxellales</taxon>
        <taxon>Moraxellaceae</taxon>
        <taxon>Acinetobacter</taxon>
    </lineage>
</organism>
<dbReference type="RefSeq" id="WP_120367518.1">
    <property type="nucleotide sequence ID" value="NZ_RAXZ01000009.1"/>
</dbReference>
<dbReference type="PANTHER" id="PTHR30532">
    <property type="entry name" value="IRON III DICITRATE-BINDING PERIPLASMIC PROTEIN"/>
    <property type="match status" value="1"/>
</dbReference>
<comment type="similarity">
    <text evidence="2">Belongs to the bacterial solute-binding protein 8 family.</text>
</comment>
<dbReference type="AlphaFoldDB" id="A0A3A8G204"/>
<keyword evidence="4" id="KW-0408">Iron</keyword>
<dbReference type="Pfam" id="PF01497">
    <property type="entry name" value="Peripla_BP_2"/>
    <property type="match status" value="1"/>
</dbReference>
<proteinExistence type="inferred from homology"/>